<evidence type="ECO:0000313" key="4">
    <source>
        <dbReference type="Proteomes" id="UP001500279"/>
    </source>
</evidence>
<dbReference type="EMBL" id="BAAAEW010000047">
    <property type="protein sequence ID" value="GAA0769232.1"/>
    <property type="molecule type" value="Genomic_DNA"/>
</dbReference>
<comment type="caution">
    <text evidence="3">The sequence shown here is derived from an EMBL/GenBank/DDBJ whole genome shotgun (WGS) entry which is preliminary data.</text>
</comment>
<evidence type="ECO:0000313" key="3">
    <source>
        <dbReference type="EMBL" id="GAA0769232.1"/>
    </source>
</evidence>
<reference evidence="3 4" key="1">
    <citation type="journal article" date="2019" name="Int. J. Syst. Evol. Microbiol.">
        <title>The Global Catalogue of Microorganisms (GCM) 10K type strain sequencing project: providing services to taxonomists for standard genome sequencing and annotation.</title>
        <authorList>
            <consortium name="The Broad Institute Genomics Platform"/>
            <consortium name="The Broad Institute Genome Sequencing Center for Infectious Disease"/>
            <person name="Wu L."/>
            <person name="Ma J."/>
        </authorList>
    </citation>
    <scope>NUCLEOTIDE SEQUENCE [LARGE SCALE GENOMIC DNA]</scope>
    <source>
        <strain evidence="3 4">JCM 15503</strain>
    </source>
</reference>
<dbReference type="InterPro" id="IPR014044">
    <property type="entry name" value="CAP_dom"/>
</dbReference>
<accession>A0ABN1KK54</accession>
<dbReference type="PANTHER" id="PTHR31157:SF1">
    <property type="entry name" value="SCP DOMAIN-CONTAINING PROTEIN"/>
    <property type="match status" value="1"/>
</dbReference>
<protein>
    <recommendedName>
        <fullName evidence="2">SCP domain-containing protein</fullName>
    </recommendedName>
</protein>
<dbReference type="Gene3D" id="3.40.33.10">
    <property type="entry name" value="CAP"/>
    <property type="match status" value="1"/>
</dbReference>
<dbReference type="Pfam" id="PF00188">
    <property type="entry name" value="CAP"/>
    <property type="match status" value="1"/>
</dbReference>
<feature type="domain" description="SCP" evidence="2">
    <location>
        <begin position="44"/>
        <end position="143"/>
    </location>
</feature>
<evidence type="ECO:0000256" key="1">
    <source>
        <dbReference type="SAM" id="MobiDB-lite"/>
    </source>
</evidence>
<proteinExistence type="predicted"/>
<name>A0ABN1KK54_9BURK</name>
<gene>
    <name evidence="3" type="ORF">GCM10009107_59870</name>
</gene>
<feature type="region of interest" description="Disordered" evidence="1">
    <location>
        <begin position="62"/>
        <end position="86"/>
    </location>
</feature>
<dbReference type="SUPFAM" id="SSF55797">
    <property type="entry name" value="PR-1-like"/>
    <property type="match status" value="1"/>
</dbReference>
<dbReference type="CDD" id="cd05379">
    <property type="entry name" value="CAP_bacterial"/>
    <property type="match status" value="1"/>
</dbReference>
<dbReference type="PANTHER" id="PTHR31157">
    <property type="entry name" value="SCP DOMAIN-CONTAINING PROTEIN"/>
    <property type="match status" value="1"/>
</dbReference>
<keyword evidence="4" id="KW-1185">Reference proteome</keyword>
<dbReference type="Proteomes" id="UP001500279">
    <property type="component" value="Unassembled WGS sequence"/>
</dbReference>
<evidence type="ECO:0000259" key="2">
    <source>
        <dbReference type="Pfam" id="PF00188"/>
    </source>
</evidence>
<sequence>MVGQLFGNSSGYEQAGMLNQILATLGPAAAASLAGDALSRVMEQPVKPLVLSNCLSNAAQGHVAEQGPEGATGHYSANGASPSDRATRHLSGTAYCGENISYGMPTPRDVVIQFVVDDGVPTRGHRENLFKDDYKSVGFGFGPAQEIRVHGGGVDVHE</sequence>
<organism evidence="3 4">
    <name type="scientific">Ideonella azotifigens</name>
    <dbReference type="NCBI Taxonomy" id="513160"/>
    <lineage>
        <taxon>Bacteria</taxon>
        <taxon>Pseudomonadati</taxon>
        <taxon>Pseudomonadota</taxon>
        <taxon>Betaproteobacteria</taxon>
        <taxon>Burkholderiales</taxon>
        <taxon>Sphaerotilaceae</taxon>
        <taxon>Ideonella</taxon>
    </lineage>
</organism>
<dbReference type="RefSeq" id="WP_141287937.1">
    <property type="nucleotide sequence ID" value="NZ_BAAAEW010000047.1"/>
</dbReference>
<dbReference type="InterPro" id="IPR035940">
    <property type="entry name" value="CAP_sf"/>
</dbReference>